<feature type="transmembrane region" description="Helical" evidence="7">
    <location>
        <begin position="82"/>
        <end position="100"/>
    </location>
</feature>
<reference evidence="11" key="1">
    <citation type="journal article" date="2015" name="PLoS Genet.">
        <title>Genome Sequence and Transcriptome Analyses of Chrysochromulina tobin: Metabolic Tools for Enhanced Algal Fitness in the Prominent Order Prymnesiales (Haptophyceae).</title>
        <authorList>
            <person name="Hovde B.T."/>
            <person name="Deodato C.R."/>
            <person name="Hunsperger H.M."/>
            <person name="Ryken S.A."/>
            <person name="Yost W."/>
            <person name="Jha R.K."/>
            <person name="Patterson J."/>
            <person name="Monnat R.J. Jr."/>
            <person name="Barlow S.B."/>
            <person name="Starkenburg S.R."/>
            <person name="Cattolico R.A."/>
        </authorList>
    </citation>
    <scope>NUCLEOTIDE SEQUENCE</scope>
    <source>
        <strain evidence="11">CCMP291</strain>
    </source>
</reference>
<dbReference type="InterPro" id="IPR039859">
    <property type="entry name" value="PFA4/ZDH16/20/ERF2-like"/>
</dbReference>
<dbReference type="GO" id="GO:0019706">
    <property type="term" value="F:protein-cysteine S-palmitoyltransferase activity"/>
    <property type="evidence" value="ECO:0007669"/>
    <property type="project" value="UniProtKB-EC"/>
</dbReference>
<dbReference type="GO" id="GO:0005794">
    <property type="term" value="C:Golgi apparatus"/>
    <property type="evidence" value="ECO:0007669"/>
    <property type="project" value="TreeGrafter"/>
</dbReference>
<dbReference type="GO" id="GO:0006612">
    <property type="term" value="P:protein targeting to membrane"/>
    <property type="evidence" value="ECO:0007669"/>
    <property type="project" value="TreeGrafter"/>
</dbReference>
<feature type="domain" description="Palmitoyltransferase DHHC" evidence="9">
    <location>
        <begin position="171"/>
        <end position="274"/>
    </location>
</feature>
<proteinExistence type="inferred from homology"/>
<feature type="transmembrane region" description="Helical" evidence="7">
    <location>
        <begin position="223"/>
        <end position="248"/>
    </location>
</feature>
<dbReference type="EC" id="2.3.1.225" evidence="7"/>
<comment type="subcellular location">
    <subcellularLocation>
        <location evidence="1">Membrane</location>
        <topology evidence="1">Multi-pass membrane protein</topology>
    </subcellularLocation>
</comment>
<keyword evidence="3 7" id="KW-0812">Transmembrane</keyword>
<feature type="non-terminal residue" evidence="10">
    <location>
        <position position="1"/>
    </location>
</feature>
<dbReference type="PROSITE" id="PS50216">
    <property type="entry name" value="DHHC"/>
    <property type="match status" value="1"/>
</dbReference>
<dbReference type="Pfam" id="PF01529">
    <property type="entry name" value="DHHC"/>
    <property type="match status" value="1"/>
</dbReference>
<feature type="transmembrane region" description="Helical" evidence="7">
    <location>
        <begin position="106"/>
        <end position="129"/>
    </location>
</feature>
<dbReference type="Proteomes" id="UP000037460">
    <property type="component" value="Unassembled WGS sequence"/>
</dbReference>
<evidence type="ECO:0000256" key="2">
    <source>
        <dbReference type="ARBA" id="ARBA00022679"/>
    </source>
</evidence>
<evidence type="ECO:0000256" key="3">
    <source>
        <dbReference type="ARBA" id="ARBA00022692"/>
    </source>
</evidence>
<keyword evidence="11" id="KW-1185">Reference proteome</keyword>
<dbReference type="PANTHER" id="PTHR22883">
    <property type="entry name" value="ZINC FINGER DHHC DOMAIN CONTAINING PROTEIN"/>
    <property type="match status" value="1"/>
</dbReference>
<dbReference type="AlphaFoldDB" id="A0A0M0K6U0"/>
<evidence type="ECO:0000256" key="5">
    <source>
        <dbReference type="ARBA" id="ARBA00023136"/>
    </source>
</evidence>
<keyword evidence="2 7" id="KW-0808">Transferase</keyword>
<keyword evidence="4 7" id="KW-1133">Transmembrane helix</keyword>
<evidence type="ECO:0000256" key="8">
    <source>
        <dbReference type="SAM" id="MobiDB-lite"/>
    </source>
</evidence>
<evidence type="ECO:0000313" key="10">
    <source>
        <dbReference type="EMBL" id="KOO34327.1"/>
    </source>
</evidence>
<evidence type="ECO:0000256" key="7">
    <source>
        <dbReference type="RuleBase" id="RU079119"/>
    </source>
</evidence>
<evidence type="ECO:0000256" key="6">
    <source>
        <dbReference type="ARBA" id="ARBA00023315"/>
    </source>
</evidence>
<keyword evidence="5 7" id="KW-0472">Membrane</keyword>
<dbReference type="OrthoDB" id="4096362at2759"/>
<evidence type="ECO:0000259" key="9">
    <source>
        <dbReference type="Pfam" id="PF01529"/>
    </source>
</evidence>
<name>A0A0M0K6U0_9EUKA</name>
<dbReference type="GO" id="GO:0005783">
    <property type="term" value="C:endoplasmic reticulum"/>
    <property type="evidence" value="ECO:0007669"/>
    <property type="project" value="TreeGrafter"/>
</dbReference>
<feature type="region of interest" description="Disordered" evidence="8">
    <location>
        <begin position="299"/>
        <end position="324"/>
    </location>
</feature>
<organism evidence="10 11">
    <name type="scientific">Chrysochromulina tobinii</name>
    <dbReference type="NCBI Taxonomy" id="1460289"/>
    <lineage>
        <taxon>Eukaryota</taxon>
        <taxon>Haptista</taxon>
        <taxon>Haptophyta</taxon>
        <taxon>Prymnesiophyceae</taxon>
        <taxon>Prymnesiales</taxon>
        <taxon>Chrysochromulinaceae</taxon>
        <taxon>Chrysochromulina</taxon>
    </lineage>
</organism>
<gene>
    <name evidence="10" type="ORF">Ctob_009711</name>
</gene>
<evidence type="ECO:0000256" key="1">
    <source>
        <dbReference type="ARBA" id="ARBA00004141"/>
    </source>
</evidence>
<evidence type="ECO:0000313" key="11">
    <source>
        <dbReference type="Proteomes" id="UP000037460"/>
    </source>
</evidence>
<protein>
    <recommendedName>
        <fullName evidence="7">Palmitoyltransferase</fullName>
        <ecNumber evidence="7">2.3.1.225</ecNumber>
    </recommendedName>
</protein>
<dbReference type="GO" id="GO:0016020">
    <property type="term" value="C:membrane"/>
    <property type="evidence" value="ECO:0007669"/>
    <property type="project" value="UniProtKB-SubCell"/>
</dbReference>
<accession>A0A0M0K6U0</accession>
<comment type="similarity">
    <text evidence="7">Belongs to the DHHC palmitoyltransferase family.</text>
</comment>
<keyword evidence="6 7" id="KW-0012">Acyltransferase</keyword>
<dbReference type="EMBL" id="JWZX01001257">
    <property type="protein sequence ID" value="KOO34327.1"/>
    <property type="molecule type" value="Genomic_DNA"/>
</dbReference>
<comment type="domain">
    <text evidence="7">The DHHC domain is required for palmitoyltransferase activity.</text>
</comment>
<comment type="caution">
    <text evidence="10">The sequence shown here is derived from an EMBL/GenBank/DDBJ whole genome shotgun (WGS) entry which is preliminary data.</text>
</comment>
<feature type="transmembrane region" description="Helical" evidence="7">
    <location>
        <begin position="254"/>
        <end position="277"/>
    </location>
</feature>
<evidence type="ECO:0000256" key="4">
    <source>
        <dbReference type="ARBA" id="ARBA00022989"/>
    </source>
</evidence>
<sequence length="324" mass="35192">DSLVVENRRQRVWLSAKPESPSGRGRSRESCQPVAKDRMALTPQLGNDSTNVTIADPLENLPPLPTPDYATQNLERVRGTTLVLSLITIFVACTTALVQVAALESWYTWLCCGLIWSEALLAFVCLCEVQLGDPGEIKRTKNTCLPVPEEIARVLRGEAPPLLGNLDGVDGRVYCVRCHLWRPDDVDVHHCRTCQRCVVHFDHHCGVLGRCIAGKGMKGNYKYFITLIACGHLGFLTFAAASAATLFRRWGWEALLIGICVAVVVLCCGVSLCMLAIERLVFKGILGPWLQRRARGRAAEQPGQGALGNAASGGKGASQRSASA</sequence>
<comment type="catalytic activity">
    <reaction evidence="7">
        <text>L-cysteinyl-[protein] + hexadecanoyl-CoA = S-hexadecanoyl-L-cysteinyl-[protein] + CoA</text>
        <dbReference type="Rhea" id="RHEA:36683"/>
        <dbReference type="Rhea" id="RHEA-COMP:10131"/>
        <dbReference type="Rhea" id="RHEA-COMP:11032"/>
        <dbReference type="ChEBI" id="CHEBI:29950"/>
        <dbReference type="ChEBI" id="CHEBI:57287"/>
        <dbReference type="ChEBI" id="CHEBI:57379"/>
        <dbReference type="ChEBI" id="CHEBI:74151"/>
        <dbReference type="EC" id="2.3.1.225"/>
    </reaction>
</comment>
<dbReference type="InterPro" id="IPR001594">
    <property type="entry name" value="Palmitoyltrfase_DHHC"/>
</dbReference>
<feature type="region of interest" description="Disordered" evidence="8">
    <location>
        <begin position="14"/>
        <end position="33"/>
    </location>
</feature>